<dbReference type="EMBL" id="CAKLDM010000001">
    <property type="protein sequence ID" value="CAH0536642.1"/>
    <property type="molecule type" value="Genomic_DNA"/>
</dbReference>
<name>A0ABN8E1E0_9VIBR</name>
<comment type="caution">
    <text evidence="1">The sequence shown here is derived from an EMBL/GenBank/DDBJ whole genome shotgun (WGS) entry which is preliminary data.</text>
</comment>
<dbReference type="PANTHER" id="PTHR34822:SF1">
    <property type="entry name" value="GRPB FAMILY PROTEIN"/>
    <property type="match status" value="1"/>
</dbReference>
<dbReference type="InterPro" id="IPR043519">
    <property type="entry name" value="NT_sf"/>
</dbReference>
<dbReference type="Gene3D" id="3.30.460.10">
    <property type="entry name" value="Beta Polymerase, domain 2"/>
    <property type="match status" value="1"/>
</dbReference>
<keyword evidence="2" id="KW-1185">Reference proteome</keyword>
<dbReference type="PANTHER" id="PTHR34822">
    <property type="entry name" value="GRPB DOMAIN PROTEIN (AFU_ORTHOLOGUE AFUA_1G01530)"/>
    <property type="match status" value="1"/>
</dbReference>
<evidence type="ECO:0000313" key="2">
    <source>
        <dbReference type="Proteomes" id="UP000838748"/>
    </source>
</evidence>
<organism evidence="1 2">
    <name type="scientific">Vibrio marisflavi CECT 7928</name>
    <dbReference type="NCBI Taxonomy" id="634439"/>
    <lineage>
        <taxon>Bacteria</taxon>
        <taxon>Pseudomonadati</taxon>
        <taxon>Pseudomonadota</taxon>
        <taxon>Gammaproteobacteria</taxon>
        <taxon>Vibrionales</taxon>
        <taxon>Vibrionaceae</taxon>
        <taxon>Vibrio</taxon>
    </lineage>
</organism>
<evidence type="ECO:0008006" key="3">
    <source>
        <dbReference type="Google" id="ProtNLM"/>
    </source>
</evidence>
<accession>A0ABN8E1E0</accession>
<reference evidence="1" key="1">
    <citation type="submission" date="2021-11" db="EMBL/GenBank/DDBJ databases">
        <authorList>
            <person name="Rodrigo-Torres L."/>
            <person name="Arahal R. D."/>
            <person name="Lucena T."/>
        </authorList>
    </citation>
    <scope>NUCLEOTIDE SEQUENCE</scope>
    <source>
        <strain evidence="1">CECT 7928</strain>
    </source>
</reference>
<dbReference type="SUPFAM" id="SSF81301">
    <property type="entry name" value="Nucleotidyltransferase"/>
    <property type="match status" value="1"/>
</dbReference>
<dbReference type="RefSeq" id="WP_237359996.1">
    <property type="nucleotide sequence ID" value="NZ_CAKLDM010000001.1"/>
</dbReference>
<evidence type="ECO:0000313" key="1">
    <source>
        <dbReference type="EMBL" id="CAH0536642.1"/>
    </source>
</evidence>
<protein>
    <recommendedName>
        <fullName evidence="3">GrpB family protein</fullName>
    </recommendedName>
</protein>
<dbReference type="Pfam" id="PF04229">
    <property type="entry name" value="GrpB"/>
    <property type="match status" value="1"/>
</dbReference>
<proteinExistence type="predicted"/>
<dbReference type="InterPro" id="IPR007344">
    <property type="entry name" value="GrpB/CoaE"/>
</dbReference>
<sequence length="159" mass="18396">MKFYCADAYQDKCQKLFELYSYIIRDLAPTANIEHIGSSSIPHAISKGDLDIFVGVSPEIFESTITSLVQLDFREKLDTLRTNELCMLEKVGESGIAIQIVANGSEYEDFLTFRDQLRKHITLVRQYNNLKRACRGLKHTEYRKKKSLFIERVLKRAKV</sequence>
<gene>
    <name evidence="1" type="ORF">VMF7928_00596</name>
</gene>
<dbReference type="Proteomes" id="UP000838748">
    <property type="component" value="Unassembled WGS sequence"/>
</dbReference>